<feature type="transmembrane region" description="Helical" evidence="6">
    <location>
        <begin position="219"/>
        <end position="243"/>
    </location>
</feature>
<feature type="transmembrane region" description="Helical" evidence="6">
    <location>
        <begin position="12"/>
        <end position="34"/>
    </location>
</feature>
<dbReference type="PANTHER" id="PTHR42770:SF13">
    <property type="entry name" value="L-METHIONINE_BRANCHED-CHAIN AMINO ACID EXPORTER YJEH"/>
    <property type="match status" value="1"/>
</dbReference>
<dbReference type="RefSeq" id="WP_217064439.1">
    <property type="nucleotide sequence ID" value="NZ_JAHQCS010000035.1"/>
</dbReference>
<reference evidence="7 8" key="1">
    <citation type="submission" date="2021-06" db="EMBL/GenBank/DDBJ databases">
        <title>Bacillus sp. RD4P76, an endophyte from a halophyte.</title>
        <authorList>
            <person name="Sun J.-Q."/>
        </authorList>
    </citation>
    <scope>NUCLEOTIDE SEQUENCE [LARGE SCALE GENOMIC DNA]</scope>
    <source>
        <strain evidence="7 8">CGMCC 1.15917</strain>
    </source>
</reference>
<evidence type="ECO:0000256" key="5">
    <source>
        <dbReference type="ARBA" id="ARBA00023136"/>
    </source>
</evidence>
<evidence type="ECO:0000256" key="2">
    <source>
        <dbReference type="ARBA" id="ARBA00022475"/>
    </source>
</evidence>
<dbReference type="PANTHER" id="PTHR42770">
    <property type="entry name" value="AMINO ACID TRANSPORTER-RELATED"/>
    <property type="match status" value="1"/>
</dbReference>
<feature type="transmembrane region" description="Helical" evidence="6">
    <location>
        <begin position="85"/>
        <end position="110"/>
    </location>
</feature>
<accession>A0ABS6JA45</accession>
<feature type="transmembrane region" description="Helical" evidence="6">
    <location>
        <begin position="145"/>
        <end position="166"/>
    </location>
</feature>
<dbReference type="Pfam" id="PF13520">
    <property type="entry name" value="AA_permease_2"/>
    <property type="match status" value="1"/>
</dbReference>
<keyword evidence="5 6" id="KW-0472">Membrane</keyword>
<evidence type="ECO:0000256" key="1">
    <source>
        <dbReference type="ARBA" id="ARBA00004651"/>
    </source>
</evidence>
<feature type="transmembrane region" description="Helical" evidence="6">
    <location>
        <begin position="378"/>
        <end position="407"/>
    </location>
</feature>
<name>A0ABS6JA45_9BACI</name>
<gene>
    <name evidence="7" type="ORF">KS419_02175</name>
</gene>
<organism evidence="7 8">
    <name type="scientific">Evansella tamaricis</name>
    <dbReference type="NCBI Taxonomy" id="2069301"/>
    <lineage>
        <taxon>Bacteria</taxon>
        <taxon>Bacillati</taxon>
        <taxon>Bacillota</taxon>
        <taxon>Bacilli</taxon>
        <taxon>Bacillales</taxon>
        <taxon>Bacillaceae</taxon>
        <taxon>Evansella</taxon>
    </lineage>
</organism>
<comment type="caution">
    <text evidence="7">The sequence shown here is derived from an EMBL/GenBank/DDBJ whole genome shotgun (WGS) entry which is preliminary data.</text>
</comment>
<evidence type="ECO:0000313" key="7">
    <source>
        <dbReference type="EMBL" id="MBU9710548.1"/>
    </source>
</evidence>
<keyword evidence="8" id="KW-1185">Reference proteome</keyword>
<feature type="transmembrane region" description="Helical" evidence="6">
    <location>
        <begin position="344"/>
        <end position="366"/>
    </location>
</feature>
<keyword evidence="2" id="KW-1003">Cell membrane</keyword>
<keyword evidence="4 6" id="KW-1133">Transmembrane helix</keyword>
<proteinExistence type="predicted"/>
<feature type="transmembrane region" description="Helical" evidence="6">
    <location>
        <begin position="40"/>
        <end position="60"/>
    </location>
</feature>
<dbReference type="InterPro" id="IPR050367">
    <property type="entry name" value="APC_superfamily"/>
</dbReference>
<dbReference type="InterPro" id="IPR002293">
    <property type="entry name" value="AA/rel_permease1"/>
</dbReference>
<evidence type="ECO:0000256" key="4">
    <source>
        <dbReference type="ARBA" id="ARBA00022989"/>
    </source>
</evidence>
<protein>
    <submittedName>
        <fullName evidence="7">Amino acid permease</fullName>
    </submittedName>
</protein>
<sequence length="424" mass="45892">MGRKSIGLFEGIALYVTAILGSGVLFISGATASVAGPASLMSWAVVIILSFPLAYTFACLSRQFPDAGGTATFVRLSFGYHLGNLVGWFYFVCATIGQTIVSLTGAFYVVSAFNLSQIYTVIMALIILLVGGVTNYFGLRISGKVALFISGCLLILLMSVILVNLPRIDWNQFVPFNPFGWSAVGTAVTMILWSFFGWEAICNLSNQFKNPNNDIVKSTFISAVIIGILFLLLSFTTIGTGTYGSMESNLSPIGVMMEQTLGIGAKVITAFLAFIICTGTVNAFLASIAQLGYSLSRDGAFPKWFVAVDTISNSPRRAILFATVIAGFGVVITEIINITFYDILFIPTSLGLVVYILSMASGVKLFKRGTLPWLTSILSFILCILILPFFELFISVPIGVAILYILYMTMSKGNEHRIIHKSSF</sequence>
<keyword evidence="3 6" id="KW-0812">Transmembrane</keyword>
<dbReference type="EMBL" id="JAHQCS010000035">
    <property type="protein sequence ID" value="MBU9710548.1"/>
    <property type="molecule type" value="Genomic_DNA"/>
</dbReference>
<evidence type="ECO:0000313" key="8">
    <source>
        <dbReference type="Proteomes" id="UP000784880"/>
    </source>
</evidence>
<feature type="transmembrane region" description="Helical" evidence="6">
    <location>
        <begin position="116"/>
        <end position="138"/>
    </location>
</feature>
<dbReference type="PIRSF" id="PIRSF006060">
    <property type="entry name" value="AA_transporter"/>
    <property type="match status" value="1"/>
</dbReference>
<comment type="subcellular location">
    <subcellularLocation>
        <location evidence="1">Cell membrane</location>
        <topology evidence="1">Multi-pass membrane protein</topology>
    </subcellularLocation>
</comment>
<evidence type="ECO:0000256" key="3">
    <source>
        <dbReference type="ARBA" id="ARBA00022692"/>
    </source>
</evidence>
<feature type="transmembrane region" description="Helical" evidence="6">
    <location>
        <begin position="318"/>
        <end position="338"/>
    </location>
</feature>
<feature type="transmembrane region" description="Helical" evidence="6">
    <location>
        <begin position="263"/>
        <end position="288"/>
    </location>
</feature>
<evidence type="ECO:0000256" key="6">
    <source>
        <dbReference type="SAM" id="Phobius"/>
    </source>
</evidence>
<feature type="transmembrane region" description="Helical" evidence="6">
    <location>
        <begin position="178"/>
        <end position="198"/>
    </location>
</feature>
<dbReference type="Proteomes" id="UP000784880">
    <property type="component" value="Unassembled WGS sequence"/>
</dbReference>